<proteinExistence type="predicted"/>
<accession>A0A481Z0Y0</accession>
<reference evidence="2" key="1">
    <citation type="journal article" date="2019" name="MBio">
        <title>Virus Genomes from Deep Sea Sediments Expand the Ocean Megavirome and Support Independent Origins of Viral Gigantism.</title>
        <authorList>
            <person name="Backstrom D."/>
            <person name="Yutin N."/>
            <person name="Jorgensen S.L."/>
            <person name="Dharamshi J."/>
            <person name="Homa F."/>
            <person name="Zaremba-Niedwiedzka K."/>
            <person name="Spang A."/>
            <person name="Wolf Y.I."/>
            <person name="Koonin E.V."/>
            <person name="Ettema T.J."/>
        </authorList>
    </citation>
    <scope>NUCLEOTIDE SEQUENCE</scope>
</reference>
<evidence type="ECO:0000313" key="2">
    <source>
        <dbReference type="EMBL" id="QBK88910.1"/>
    </source>
</evidence>
<name>A0A481Z0Y0_9VIRU</name>
<evidence type="ECO:0000256" key="1">
    <source>
        <dbReference type="SAM" id="Phobius"/>
    </source>
</evidence>
<keyword evidence="1" id="KW-0812">Transmembrane</keyword>
<feature type="transmembrane region" description="Helical" evidence="1">
    <location>
        <begin position="119"/>
        <end position="137"/>
    </location>
</feature>
<feature type="transmembrane region" description="Helical" evidence="1">
    <location>
        <begin position="157"/>
        <end position="176"/>
    </location>
</feature>
<keyword evidence="1" id="KW-0472">Membrane</keyword>
<sequence length="182" mass="20743">MSNSGTLLNELHMQENVNQMQNINATNFMGDTQYNATQTLQSEQAHQAQHNVHQAQHTPYYEGNPHMPSELPDIEYLTKKINDELPDDTVMGDVYDAKVTAPKDKKTYRYKFLEKMPTILVESLIILLVYVLISQPFVRDTIGKYIKQINPGVKGEVSLTGVIIYGIILVVLYSIIKKFLIK</sequence>
<keyword evidence="1" id="KW-1133">Transmembrane helix</keyword>
<organism evidence="2">
    <name type="scientific">Mimivirus LCMiAC02</name>
    <dbReference type="NCBI Taxonomy" id="2506609"/>
    <lineage>
        <taxon>Viruses</taxon>
        <taxon>Varidnaviria</taxon>
        <taxon>Bamfordvirae</taxon>
        <taxon>Nucleocytoviricota</taxon>
        <taxon>Megaviricetes</taxon>
        <taxon>Imitervirales</taxon>
        <taxon>Mimiviridae</taxon>
        <taxon>Klosneuvirinae</taxon>
    </lineage>
</organism>
<protein>
    <submittedName>
        <fullName evidence="2">Uncharacterized protein</fullName>
    </submittedName>
</protein>
<gene>
    <name evidence="2" type="ORF">LCMiAC02_00030</name>
</gene>
<dbReference type="EMBL" id="MK500406">
    <property type="protein sequence ID" value="QBK88910.1"/>
    <property type="molecule type" value="Genomic_DNA"/>
</dbReference>